<evidence type="ECO:0000259" key="4">
    <source>
        <dbReference type="Pfam" id="PF01420"/>
    </source>
</evidence>
<organism evidence="5 6">
    <name type="scientific">Ereboglobus luteus</name>
    <dbReference type="NCBI Taxonomy" id="1796921"/>
    <lineage>
        <taxon>Bacteria</taxon>
        <taxon>Pseudomonadati</taxon>
        <taxon>Verrucomicrobiota</taxon>
        <taxon>Opitutia</taxon>
        <taxon>Opitutales</taxon>
        <taxon>Opitutaceae</taxon>
        <taxon>Ereboglobus</taxon>
    </lineage>
</organism>
<reference evidence="5 6" key="1">
    <citation type="journal article" date="2018" name="Syst. Appl. Microbiol.">
        <title>Ereboglobus luteus gen. nov. sp. nov. from cockroach guts, and new insights into the oxygen relationship of the genera Opitutus and Didymococcus (Verrucomicrobia: Opitutaceae).</title>
        <authorList>
            <person name="Tegtmeier D."/>
            <person name="Belitz A."/>
            <person name="Radek R."/>
            <person name="Heimerl T."/>
            <person name="Brune A."/>
        </authorList>
    </citation>
    <scope>NUCLEOTIDE SEQUENCE [LARGE SCALE GENOMIC DNA]</scope>
    <source>
        <strain evidence="5 6">Ho45</strain>
    </source>
</reference>
<feature type="domain" description="Type I restriction modification DNA specificity" evidence="4">
    <location>
        <begin position="22"/>
        <end position="178"/>
    </location>
</feature>
<dbReference type="Pfam" id="PF01420">
    <property type="entry name" value="Methylase_S"/>
    <property type="match status" value="2"/>
</dbReference>
<dbReference type="Gene3D" id="1.10.287.1120">
    <property type="entry name" value="Bipartite methylase S protein"/>
    <property type="match status" value="1"/>
</dbReference>
<protein>
    <recommendedName>
        <fullName evidence="4">Type I restriction modification DNA specificity domain-containing protein</fullName>
    </recommendedName>
</protein>
<dbReference type="Proteomes" id="UP000244896">
    <property type="component" value="Chromosome"/>
</dbReference>
<evidence type="ECO:0000313" key="5">
    <source>
        <dbReference type="EMBL" id="AWI09039.1"/>
    </source>
</evidence>
<dbReference type="PANTHER" id="PTHR43140">
    <property type="entry name" value="TYPE-1 RESTRICTION ENZYME ECOKI SPECIFICITY PROTEIN"/>
    <property type="match status" value="1"/>
</dbReference>
<keyword evidence="2" id="KW-0680">Restriction system</keyword>
<dbReference type="GO" id="GO:0009307">
    <property type="term" value="P:DNA restriction-modification system"/>
    <property type="evidence" value="ECO:0007669"/>
    <property type="project" value="UniProtKB-KW"/>
</dbReference>
<comment type="similarity">
    <text evidence="1">Belongs to the type-I restriction system S methylase family.</text>
</comment>
<dbReference type="Gene3D" id="3.90.220.20">
    <property type="entry name" value="DNA methylase specificity domains"/>
    <property type="match status" value="2"/>
</dbReference>
<evidence type="ECO:0000256" key="3">
    <source>
        <dbReference type="ARBA" id="ARBA00023125"/>
    </source>
</evidence>
<dbReference type="PANTHER" id="PTHR43140:SF1">
    <property type="entry name" value="TYPE I RESTRICTION ENZYME ECOKI SPECIFICITY SUBUNIT"/>
    <property type="match status" value="1"/>
</dbReference>
<dbReference type="GO" id="GO:0003677">
    <property type="term" value="F:DNA binding"/>
    <property type="evidence" value="ECO:0007669"/>
    <property type="project" value="UniProtKB-KW"/>
</dbReference>
<name>A0A2U8E2D6_9BACT</name>
<dbReference type="OrthoDB" id="9795776at2"/>
<proteinExistence type="inferred from homology"/>
<dbReference type="CDD" id="cd17521">
    <property type="entry name" value="RMtype1_S_Sau13435ORF2165P_TRD2-CR2_like"/>
    <property type="match status" value="1"/>
</dbReference>
<dbReference type="RefSeq" id="WP_108824852.1">
    <property type="nucleotide sequence ID" value="NZ_CP023004.1"/>
</dbReference>
<dbReference type="InterPro" id="IPR044946">
    <property type="entry name" value="Restrct_endonuc_typeI_TRD_sf"/>
</dbReference>
<dbReference type="CDD" id="cd17254">
    <property type="entry name" value="RMtype1_S_FclI-TRD1-CR1_like"/>
    <property type="match status" value="1"/>
</dbReference>
<feature type="domain" description="Type I restriction modification DNA specificity" evidence="4">
    <location>
        <begin position="231"/>
        <end position="393"/>
    </location>
</feature>
<dbReference type="KEGG" id="elut:CKA38_07110"/>
<evidence type="ECO:0000313" key="6">
    <source>
        <dbReference type="Proteomes" id="UP000244896"/>
    </source>
</evidence>
<keyword evidence="6" id="KW-1185">Reference proteome</keyword>
<evidence type="ECO:0000256" key="2">
    <source>
        <dbReference type="ARBA" id="ARBA00022747"/>
    </source>
</evidence>
<gene>
    <name evidence="5" type="ORF">CKA38_07110</name>
</gene>
<keyword evidence="3" id="KW-0238">DNA-binding</keyword>
<dbReference type="EMBL" id="CP023004">
    <property type="protein sequence ID" value="AWI09039.1"/>
    <property type="molecule type" value="Genomic_DNA"/>
</dbReference>
<dbReference type="REBASE" id="250590">
    <property type="entry name" value="S.EluHo45ORFAP"/>
</dbReference>
<dbReference type="SUPFAM" id="SSF116734">
    <property type="entry name" value="DNA methylase specificity domain"/>
    <property type="match status" value="2"/>
</dbReference>
<accession>A0A2U8E2D6</accession>
<dbReference type="AlphaFoldDB" id="A0A2U8E2D6"/>
<evidence type="ECO:0000256" key="1">
    <source>
        <dbReference type="ARBA" id="ARBA00010923"/>
    </source>
</evidence>
<dbReference type="InterPro" id="IPR051212">
    <property type="entry name" value="Type-I_RE_S_subunit"/>
</dbReference>
<dbReference type="InterPro" id="IPR000055">
    <property type="entry name" value="Restrct_endonuc_typeI_TRD"/>
</dbReference>
<sequence>MSFPKYPKYKPSGVDWLGDVPAHWEVIPLKQYANFINGDAFKPSDWAEDGLPIIRIQNLNGGDDFNYFSGDIETRYLVHDGDLLFGWSGNRGTSFGPFLWRHPQVCVLNQHIFRVDPRNITKESLYWVLKAVTAHVEDQAHGIIGMVHITKGDLGAIKIPIPPLPEQTAMAEFLDRETGKIDALVAEQRRLMELLKEKRQAVISQAVTRGLNHQAPLKPSGIPWLGNVPAHWEVCRVKSLASEKLTYGANESAEDDNPDNPRFIRITDIKDDGSLHDDTFKSLPLEIAIPYLLEHGDILLARSGATVGKAAAYRAEWGKCCFAGYLIRLRCKLIKTTPMWVILFTQSSSYWAQIKEGTIQATIQNFSAEKYAEMRIPLPPLAEQTAILRHLESETTKFDTLIAEAQRAIDLLQERRTALISAAVTGQIDVRKTPLTHNKS</sequence>